<evidence type="ECO:0000256" key="8">
    <source>
        <dbReference type="ARBA" id="ARBA00023136"/>
    </source>
</evidence>
<keyword evidence="3 12" id="KW-1003">Cell membrane</keyword>
<keyword evidence="5 12" id="KW-0653">Protein transport</keyword>
<sequence>MNANTRLNTQKREAQPHLYKIDFLGKRYVAVWASVILSIAALVSLSVQGLNFAIDFTGGTVVEVKFKEPANVNQIRLNLEADGFNSPMVQLFGTSRDVLIRLAPQSGVVGSDLKSRVMGILNKDATNSAEMHRIEFVGPQVGDDLVTDSGLALLYASIGILIYVALRFEYRFALGAILATLHDVVMILGFFSVLQLEFDLSVLAAVLTIMGYSLNDTIVVFDRIRENFRKLRRGDVIEVMNISINETLSRTLMTSFLTLLSVLAMAFFGGQIIHNFALALIVGIVVGTYSSIYVASALALKLGVSRADLMPPEKEGAGADNRP</sequence>
<evidence type="ECO:0000256" key="2">
    <source>
        <dbReference type="ARBA" id="ARBA00022448"/>
    </source>
</evidence>
<dbReference type="Pfam" id="PF07549">
    <property type="entry name" value="Sec_GG"/>
    <property type="match status" value="1"/>
</dbReference>
<evidence type="ECO:0000256" key="6">
    <source>
        <dbReference type="ARBA" id="ARBA00022989"/>
    </source>
</evidence>
<dbReference type="PANTHER" id="PTHR30081:SF8">
    <property type="entry name" value="PROTEIN TRANSLOCASE SUBUNIT SECF"/>
    <property type="match status" value="1"/>
</dbReference>
<name>A0A2W4QUJ2_9GAMM</name>
<dbReference type="GO" id="GO:0015450">
    <property type="term" value="F:protein-transporting ATPase activity"/>
    <property type="evidence" value="ECO:0007669"/>
    <property type="project" value="InterPro"/>
</dbReference>
<keyword evidence="7 12" id="KW-0811">Translocation</keyword>
<dbReference type="InterPro" id="IPR005665">
    <property type="entry name" value="SecF_bac"/>
</dbReference>
<comment type="subunit">
    <text evidence="12">Forms a complex with SecD. Part of the essential Sec protein translocation apparatus which comprises SecA, SecYEG and auxiliary proteins SecDF-YajC and YidC.</text>
</comment>
<protein>
    <recommendedName>
        <fullName evidence="12">Protein-export membrane protein SecF</fullName>
    </recommendedName>
</protein>
<reference evidence="14 15" key="1">
    <citation type="journal article" date="2018" name="Aquat. Microb. Ecol.">
        <title>Gammaproteobacterial methanotrophs dominate.</title>
        <authorList>
            <person name="Rissanen A.J."/>
            <person name="Saarenheimo J."/>
            <person name="Tiirola M."/>
            <person name="Peura S."/>
            <person name="Aalto S.L."/>
            <person name="Karvinen A."/>
            <person name="Nykanen H."/>
        </authorList>
    </citation>
    <scope>NUCLEOTIDE SEQUENCE [LARGE SCALE GENOMIC DNA]</scope>
    <source>
        <strain evidence="14">AMbin10</strain>
    </source>
</reference>
<gene>
    <name evidence="12 14" type="primary">secF</name>
    <name evidence="14" type="ORF">DM484_20505</name>
</gene>
<organism evidence="14 15">
    <name type="scientific">Candidatus Methylumidiphilus alinenensis</name>
    <dbReference type="NCBI Taxonomy" id="2202197"/>
    <lineage>
        <taxon>Bacteria</taxon>
        <taxon>Pseudomonadati</taxon>
        <taxon>Pseudomonadota</taxon>
        <taxon>Gammaproteobacteria</taxon>
        <taxon>Methylococcales</taxon>
        <taxon>Candidatus Methylumidiphilus</taxon>
    </lineage>
</organism>
<comment type="similarity">
    <text evidence="12">Belongs to the SecD/SecF family. SecF subfamily.</text>
</comment>
<proteinExistence type="inferred from homology"/>
<dbReference type="PRINTS" id="PR01755">
    <property type="entry name" value="SECFTRNLCASE"/>
</dbReference>
<evidence type="ECO:0000256" key="1">
    <source>
        <dbReference type="ARBA" id="ARBA00004651"/>
    </source>
</evidence>
<dbReference type="EMBL" id="QJPH01000414">
    <property type="protein sequence ID" value="PZN74746.1"/>
    <property type="molecule type" value="Genomic_DNA"/>
</dbReference>
<dbReference type="AlphaFoldDB" id="A0A2W4QUJ2"/>
<evidence type="ECO:0000313" key="15">
    <source>
        <dbReference type="Proteomes" id="UP000249396"/>
    </source>
</evidence>
<dbReference type="GO" id="GO:0005886">
    <property type="term" value="C:plasma membrane"/>
    <property type="evidence" value="ECO:0007669"/>
    <property type="project" value="UniProtKB-SubCell"/>
</dbReference>
<dbReference type="GO" id="GO:0006605">
    <property type="term" value="P:protein targeting"/>
    <property type="evidence" value="ECO:0007669"/>
    <property type="project" value="UniProtKB-UniRule"/>
</dbReference>
<evidence type="ECO:0000256" key="7">
    <source>
        <dbReference type="ARBA" id="ARBA00023010"/>
    </source>
</evidence>
<dbReference type="HAMAP" id="MF_01464_B">
    <property type="entry name" value="SecF_B"/>
    <property type="match status" value="1"/>
</dbReference>
<feature type="transmembrane region" description="Helical" evidence="12">
    <location>
        <begin position="28"/>
        <end position="47"/>
    </location>
</feature>
<feature type="transmembrane region" description="Helical" evidence="12">
    <location>
        <begin position="200"/>
        <end position="221"/>
    </location>
</feature>
<dbReference type="Proteomes" id="UP000249396">
    <property type="component" value="Unassembled WGS sequence"/>
</dbReference>
<evidence type="ECO:0000256" key="11">
    <source>
        <dbReference type="ARBA" id="ARBA00061053"/>
    </source>
</evidence>
<dbReference type="InterPro" id="IPR022813">
    <property type="entry name" value="SecD/SecF_arch_bac"/>
</dbReference>
<dbReference type="InterPro" id="IPR048634">
    <property type="entry name" value="SecD_SecF_C"/>
</dbReference>
<feature type="transmembrane region" description="Helical" evidence="12">
    <location>
        <begin position="276"/>
        <end position="300"/>
    </location>
</feature>
<feature type="transmembrane region" description="Helical" evidence="12">
    <location>
        <begin position="149"/>
        <end position="166"/>
    </location>
</feature>
<comment type="subcellular location">
    <subcellularLocation>
        <location evidence="1 12">Cell membrane</location>
        <topology evidence="1 12">Multi-pass membrane protein</topology>
    </subcellularLocation>
</comment>
<feature type="transmembrane region" description="Helical" evidence="12">
    <location>
        <begin position="252"/>
        <end position="270"/>
    </location>
</feature>
<evidence type="ECO:0000256" key="10">
    <source>
        <dbReference type="ARBA" id="ARBA00060856"/>
    </source>
</evidence>
<evidence type="ECO:0000256" key="12">
    <source>
        <dbReference type="HAMAP-Rule" id="MF_01464"/>
    </source>
</evidence>
<dbReference type="Pfam" id="PF02355">
    <property type="entry name" value="SecD_SecF_C"/>
    <property type="match status" value="1"/>
</dbReference>
<dbReference type="FunFam" id="1.20.1640.10:FF:000024">
    <property type="entry name" value="Multifunctional fusion protein"/>
    <property type="match status" value="1"/>
</dbReference>
<comment type="similarity">
    <text evidence="10">In the C-terminal section; belongs to the SecD/SecF family. SecF subfamily.</text>
</comment>
<comment type="function">
    <text evidence="9 12">Part of the Sec protein translocase complex. Interacts with the SecYEG preprotein conducting channel. SecDF uses the proton motive force (PMF) to complete protein translocation after the ATP-dependent function of SecA.</text>
</comment>
<feature type="transmembrane region" description="Helical" evidence="12">
    <location>
        <begin position="173"/>
        <end position="194"/>
    </location>
</feature>
<keyword evidence="4 12" id="KW-0812">Transmembrane</keyword>
<dbReference type="InterPro" id="IPR022646">
    <property type="entry name" value="SecD/SecF_CS"/>
</dbReference>
<keyword evidence="2 12" id="KW-0813">Transport</keyword>
<dbReference type="GO" id="GO:0043952">
    <property type="term" value="P:protein transport by the Sec complex"/>
    <property type="evidence" value="ECO:0007669"/>
    <property type="project" value="UniProtKB-UniRule"/>
</dbReference>
<comment type="caution">
    <text evidence="14">The sequence shown here is derived from an EMBL/GenBank/DDBJ whole genome shotgun (WGS) entry which is preliminary data.</text>
</comment>
<dbReference type="Gene3D" id="1.20.1640.10">
    <property type="entry name" value="Multidrug efflux transporter AcrB transmembrane domain"/>
    <property type="match status" value="1"/>
</dbReference>
<dbReference type="InterPro" id="IPR022645">
    <property type="entry name" value="SecD/SecF_bac"/>
</dbReference>
<comment type="similarity">
    <text evidence="11">In the N-terminal section; belongs to the SecD/SecF family. SecD subfamily.</text>
</comment>
<keyword evidence="6 12" id="KW-1133">Transmembrane helix</keyword>
<keyword evidence="8 12" id="KW-0472">Membrane</keyword>
<dbReference type="GO" id="GO:0065002">
    <property type="term" value="P:intracellular protein transmembrane transport"/>
    <property type="evidence" value="ECO:0007669"/>
    <property type="project" value="UniProtKB-UniRule"/>
</dbReference>
<dbReference type="PANTHER" id="PTHR30081">
    <property type="entry name" value="PROTEIN-EXPORT MEMBRANE PROTEIN SEC"/>
    <property type="match status" value="1"/>
</dbReference>
<evidence type="ECO:0000256" key="3">
    <source>
        <dbReference type="ARBA" id="ARBA00022475"/>
    </source>
</evidence>
<evidence type="ECO:0000256" key="4">
    <source>
        <dbReference type="ARBA" id="ARBA00022692"/>
    </source>
</evidence>
<evidence type="ECO:0000313" key="14">
    <source>
        <dbReference type="EMBL" id="PZN74746.1"/>
    </source>
</evidence>
<dbReference type="InterPro" id="IPR055344">
    <property type="entry name" value="SecD_SecF_C_bact"/>
</dbReference>
<evidence type="ECO:0000259" key="13">
    <source>
        <dbReference type="Pfam" id="PF02355"/>
    </source>
</evidence>
<evidence type="ECO:0000256" key="9">
    <source>
        <dbReference type="ARBA" id="ARBA00059018"/>
    </source>
</evidence>
<accession>A0A2W4QUJ2</accession>
<dbReference type="NCBIfam" id="TIGR00916">
    <property type="entry name" value="2A0604s01"/>
    <property type="match status" value="1"/>
</dbReference>
<evidence type="ECO:0000256" key="5">
    <source>
        <dbReference type="ARBA" id="ARBA00022927"/>
    </source>
</evidence>
<dbReference type="NCBIfam" id="TIGR00966">
    <property type="entry name" value="transloc_SecF"/>
    <property type="match status" value="1"/>
</dbReference>
<dbReference type="SUPFAM" id="SSF82866">
    <property type="entry name" value="Multidrug efflux transporter AcrB transmembrane domain"/>
    <property type="match status" value="1"/>
</dbReference>
<feature type="domain" description="Protein export membrane protein SecD/SecF C-terminal" evidence="13">
    <location>
        <begin position="122"/>
        <end position="303"/>
    </location>
</feature>